<accession>A0A2H0W774</accession>
<dbReference type="GO" id="GO:0006415">
    <property type="term" value="P:translational termination"/>
    <property type="evidence" value="ECO:0007669"/>
    <property type="project" value="UniProtKB-UniRule"/>
</dbReference>
<dbReference type="Proteomes" id="UP000231382">
    <property type="component" value="Unassembled WGS sequence"/>
</dbReference>
<dbReference type="PANTHER" id="PTHR20982:SF3">
    <property type="entry name" value="MITOCHONDRIAL RIBOSOME RECYCLING FACTOR PSEUDO 1"/>
    <property type="match status" value="1"/>
</dbReference>
<dbReference type="InterPro" id="IPR036191">
    <property type="entry name" value="RRF_sf"/>
</dbReference>
<dbReference type="Gene3D" id="3.30.1360.40">
    <property type="match status" value="1"/>
</dbReference>
<dbReference type="EMBL" id="PEZW01000007">
    <property type="protein sequence ID" value="PIS07932.1"/>
    <property type="molecule type" value="Genomic_DNA"/>
</dbReference>
<gene>
    <name evidence="5" type="primary">frr</name>
    <name evidence="8" type="ORF">COT78_00820</name>
</gene>
<keyword evidence="4 5" id="KW-0648">Protein biosynthesis</keyword>
<evidence type="ECO:0000256" key="2">
    <source>
        <dbReference type="ARBA" id="ARBA00005912"/>
    </source>
</evidence>
<dbReference type="FunFam" id="1.10.132.20:FF:000001">
    <property type="entry name" value="Ribosome-recycling factor"/>
    <property type="match status" value="1"/>
</dbReference>
<comment type="caution">
    <text evidence="8">The sequence shown here is derived from an EMBL/GenBank/DDBJ whole genome shotgun (WGS) entry which is preliminary data.</text>
</comment>
<comment type="subcellular location">
    <subcellularLocation>
        <location evidence="1 5">Cytoplasm</location>
    </subcellularLocation>
</comment>
<evidence type="ECO:0000256" key="3">
    <source>
        <dbReference type="ARBA" id="ARBA00022490"/>
    </source>
</evidence>
<evidence type="ECO:0000313" key="8">
    <source>
        <dbReference type="EMBL" id="PIS07932.1"/>
    </source>
</evidence>
<dbReference type="Pfam" id="PF01765">
    <property type="entry name" value="RRF"/>
    <property type="match status" value="1"/>
</dbReference>
<comment type="similarity">
    <text evidence="2 5">Belongs to the RRF family.</text>
</comment>
<evidence type="ECO:0000256" key="1">
    <source>
        <dbReference type="ARBA" id="ARBA00004496"/>
    </source>
</evidence>
<evidence type="ECO:0000313" key="9">
    <source>
        <dbReference type="Proteomes" id="UP000231382"/>
    </source>
</evidence>
<feature type="coiled-coil region" evidence="6">
    <location>
        <begin position="139"/>
        <end position="180"/>
    </location>
</feature>
<dbReference type="FunFam" id="3.30.1360.40:FF:000001">
    <property type="entry name" value="Ribosome-recycling factor"/>
    <property type="match status" value="1"/>
</dbReference>
<keyword evidence="6" id="KW-0175">Coiled coil</keyword>
<dbReference type="InterPro" id="IPR002661">
    <property type="entry name" value="Ribosome_recyc_fac"/>
</dbReference>
<protein>
    <recommendedName>
        <fullName evidence="5">Ribosome-recycling factor</fullName>
        <shortName evidence="5">RRF</shortName>
    </recommendedName>
    <alternativeName>
        <fullName evidence="5">Ribosome-releasing factor</fullName>
    </alternativeName>
</protein>
<evidence type="ECO:0000256" key="4">
    <source>
        <dbReference type="ARBA" id="ARBA00022917"/>
    </source>
</evidence>
<evidence type="ECO:0000259" key="7">
    <source>
        <dbReference type="Pfam" id="PF01765"/>
    </source>
</evidence>
<dbReference type="NCBIfam" id="TIGR00496">
    <property type="entry name" value="frr"/>
    <property type="match status" value="1"/>
</dbReference>
<dbReference type="AlphaFoldDB" id="A0A2H0W774"/>
<dbReference type="PANTHER" id="PTHR20982">
    <property type="entry name" value="RIBOSOME RECYCLING FACTOR"/>
    <property type="match status" value="1"/>
</dbReference>
<dbReference type="CDD" id="cd00520">
    <property type="entry name" value="RRF"/>
    <property type="match status" value="1"/>
</dbReference>
<proteinExistence type="inferred from homology"/>
<sequence length="185" mass="20849">MVDIILKEIKPKMSAAIDNLKNELSKLRTGRANPSILDDIVIPYYGSKMRIKELASITVPDPGQIVIKPWERNALGDIETAIRASDIGLNPVNDGVQIRLIIPPMTEDRRKEIAGQVKKIGEEVKISVRNIRRDAWDKVQTAEKNGEATEDDKRTAQEELNKLIAEINKEIDTIVEEKEAEIMKI</sequence>
<dbReference type="Gene3D" id="1.10.132.20">
    <property type="entry name" value="Ribosome-recycling factor"/>
    <property type="match status" value="1"/>
</dbReference>
<evidence type="ECO:0000256" key="6">
    <source>
        <dbReference type="SAM" id="Coils"/>
    </source>
</evidence>
<dbReference type="HAMAP" id="MF_00040">
    <property type="entry name" value="RRF"/>
    <property type="match status" value="1"/>
</dbReference>
<dbReference type="GO" id="GO:0005737">
    <property type="term" value="C:cytoplasm"/>
    <property type="evidence" value="ECO:0007669"/>
    <property type="project" value="UniProtKB-SubCell"/>
</dbReference>
<organism evidence="8 9">
    <name type="scientific">Candidatus Berkelbacteria bacterium CG10_big_fil_rev_8_21_14_0_10_43_13</name>
    <dbReference type="NCBI Taxonomy" id="1974514"/>
    <lineage>
        <taxon>Bacteria</taxon>
        <taxon>Candidatus Berkelbacteria</taxon>
    </lineage>
</organism>
<dbReference type="GO" id="GO:0043023">
    <property type="term" value="F:ribosomal large subunit binding"/>
    <property type="evidence" value="ECO:0007669"/>
    <property type="project" value="TreeGrafter"/>
</dbReference>
<comment type="function">
    <text evidence="5">Responsible for the release of ribosomes from messenger RNA at the termination of protein biosynthesis. May increase the efficiency of translation by recycling ribosomes from one round of translation to another.</text>
</comment>
<evidence type="ECO:0000256" key="5">
    <source>
        <dbReference type="HAMAP-Rule" id="MF_00040"/>
    </source>
</evidence>
<name>A0A2H0W774_9BACT</name>
<dbReference type="SUPFAM" id="SSF55194">
    <property type="entry name" value="Ribosome recycling factor, RRF"/>
    <property type="match status" value="1"/>
</dbReference>
<dbReference type="InterPro" id="IPR023584">
    <property type="entry name" value="Ribosome_recyc_fac_dom"/>
</dbReference>
<keyword evidence="3 5" id="KW-0963">Cytoplasm</keyword>
<feature type="domain" description="Ribosome recycling factor" evidence="7">
    <location>
        <begin position="20"/>
        <end position="183"/>
    </location>
</feature>
<reference evidence="9" key="1">
    <citation type="submission" date="2017-09" db="EMBL/GenBank/DDBJ databases">
        <title>Depth-based differentiation of microbial function through sediment-hosted aquifers and enrichment of novel symbionts in the deep terrestrial subsurface.</title>
        <authorList>
            <person name="Probst A.J."/>
            <person name="Ladd B."/>
            <person name="Jarett J.K."/>
            <person name="Geller-Mcgrath D.E."/>
            <person name="Sieber C.M.K."/>
            <person name="Emerson J.B."/>
            <person name="Anantharaman K."/>
            <person name="Thomas B.C."/>
            <person name="Malmstrom R."/>
            <person name="Stieglmeier M."/>
            <person name="Klingl A."/>
            <person name="Woyke T."/>
            <person name="Ryan C.M."/>
            <person name="Banfield J.F."/>
        </authorList>
    </citation>
    <scope>NUCLEOTIDE SEQUENCE [LARGE SCALE GENOMIC DNA]</scope>
</reference>